<accession>A0ABX5PVJ7</accession>
<evidence type="ECO:0008006" key="3">
    <source>
        <dbReference type="Google" id="ProtNLM"/>
    </source>
</evidence>
<dbReference type="Proteomes" id="UP000248584">
    <property type="component" value="Unassembled WGS sequence"/>
</dbReference>
<sequence length="223" mass="25939">MKIIFRIFILTFLCSCNDSVQKNKPEESLTPSGKLIQTNEETSLKIYDFDTLLTNGYHLRFDVYEKSNEKSLAQSLTLMKGETTIQKLNETSYPSLSKNLGYIGADFKNHFLFVQSYGSGNPNLFQLIEKRTGNEIVEGTFVDVDEKQEVFLYIKDEHSDHVKTFLYDLRNGNERRLKEFENKECSGAITSIRNCIEIVTADENEVVVEWKNQNEKRRETYNR</sequence>
<dbReference type="RefSeq" id="WP_015363882.1">
    <property type="nucleotide sequence ID" value="NZ_QKZR01000005.1"/>
</dbReference>
<evidence type="ECO:0000313" key="1">
    <source>
        <dbReference type="EMBL" id="PZX38138.1"/>
    </source>
</evidence>
<proteinExistence type="predicted"/>
<name>A0ABX5PVJ7_9FLAO</name>
<reference evidence="1 2" key="1">
    <citation type="submission" date="2018-06" db="EMBL/GenBank/DDBJ databases">
        <title>Genomic Encyclopedia of Archaeal and Bacterial Type Strains, Phase II (KMG-II): from individual species to whole genera.</title>
        <authorList>
            <person name="Goeker M."/>
        </authorList>
    </citation>
    <scope>NUCLEOTIDE SEQUENCE [LARGE SCALE GENOMIC DNA]</scope>
    <source>
        <strain evidence="1 2">DSM 17205</strain>
    </source>
</reference>
<comment type="caution">
    <text evidence="1">The sequence shown here is derived from an EMBL/GenBank/DDBJ whole genome shotgun (WGS) entry which is preliminary data.</text>
</comment>
<protein>
    <recommendedName>
        <fullName evidence="3">Lipoprotein</fullName>
    </recommendedName>
</protein>
<dbReference type="EMBL" id="QKZR01000005">
    <property type="protein sequence ID" value="PZX38138.1"/>
    <property type="molecule type" value="Genomic_DNA"/>
</dbReference>
<organism evidence="1 2">
    <name type="scientific">Nonlabens dokdonensis</name>
    <dbReference type="NCBI Taxonomy" id="328515"/>
    <lineage>
        <taxon>Bacteria</taxon>
        <taxon>Pseudomonadati</taxon>
        <taxon>Bacteroidota</taxon>
        <taxon>Flavobacteriia</taxon>
        <taxon>Flavobacteriales</taxon>
        <taxon>Flavobacteriaceae</taxon>
        <taxon>Nonlabens</taxon>
    </lineage>
</organism>
<keyword evidence="2" id="KW-1185">Reference proteome</keyword>
<gene>
    <name evidence="1" type="ORF">LX97_02719</name>
</gene>
<evidence type="ECO:0000313" key="2">
    <source>
        <dbReference type="Proteomes" id="UP000248584"/>
    </source>
</evidence>